<keyword evidence="7" id="KW-1185">Reference proteome</keyword>
<comment type="subcellular location">
    <subcellularLocation>
        <location evidence="1">Membrane</location>
    </subcellularLocation>
</comment>
<evidence type="ECO:0000256" key="5">
    <source>
        <dbReference type="SAM" id="Phobius"/>
    </source>
</evidence>
<dbReference type="RefSeq" id="WP_192510083.1">
    <property type="nucleotide sequence ID" value="NZ_AQGV01000015.1"/>
</dbReference>
<keyword evidence="2 5" id="KW-0812">Transmembrane</keyword>
<dbReference type="InterPro" id="IPR023352">
    <property type="entry name" value="MAPEG-like_dom_sf"/>
</dbReference>
<dbReference type="InterPro" id="IPR001129">
    <property type="entry name" value="Membr-assoc_MAPEG"/>
</dbReference>
<evidence type="ECO:0000256" key="2">
    <source>
        <dbReference type="ARBA" id="ARBA00022692"/>
    </source>
</evidence>
<name>A0ABR9EJR9_9GAMM</name>
<evidence type="ECO:0000256" key="1">
    <source>
        <dbReference type="ARBA" id="ARBA00004370"/>
    </source>
</evidence>
<dbReference type="Gene3D" id="1.20.120.550">
    <property type="entry name" value="Membrane associated eicosanoid/glutathione metabolism-like domain"/>
    <property type="match status" value="1"/>
</dbReference>
<evidence type="ECO:0000256" key="3">
    <source>
        <dbReference type="ARBA" id="ARBA00022989"/>
    </source>
</evidence>
<comment type="caution">
    <text evidence="6">The sequence shown here is derived from an EMBL/GenBank/DDBJ whole genome shotgun (WGS) entry which is preliminary data.</text>
</comment>
<feature type="transmembrane region" description="Helical" evidence="5">
    <location>
        <begin position="90"/>
        <end position="110"/>
    </location>
</feature>
<evidence type="ECO:0000256" key="4">
    <source>
        <dbReference type="ARBA" id="ARBA00023136"/>
    </source>
</evidence>
<evidence type="ECO:0008006" key="8">
    <source>
        <dbReference type="Google" id="ProtNLM"/>
    </source>
</evidence>
<proteinExistence type="predicted"/>
<sequence length="141" mass="16082">MQHTPLLLVIFAMFGQTLLTLLVMFIMGKRRFKAAKNKLVDKNAFKTMDLTTAPEDVIVAGRNFSNQFEIPMLFFVVCVLAIALNKVSWVFALGAVLFVISRLVHSYIHLSTNHVLMRYRTFLIGCVFLIIQWAAIIFTLL</sequence>
<protein>
    <recommendedName>
        <fullName evidence="8">MAPEG family protein</fullName>
    </recommendedName>
</protein>
<evidence type="ECO:0000313" key="6">
    <source>
        <dbReference type="EMBL" id="MBE0371077.1"/>
    </source>
</evidence>
<dbReference type="EMBL" id="AQGV01000015">
    <property type="protein sequence ID" value="MBE0371077.1"/>
    <property type="molecule type" value="Genomic_DNA"/>
</dbReference>
<feature type="transmembrane region" description="Helical" evidence="5">
    <location>
        <begin position="122"/>
        <end position="140"/>
    </location>
</feature>
<organism evidence="6 7">
    <name type="scientific">Pseudoalteromonas aurantia 208</name>
    <dbReference type="NCBI Taxonomy" id="1314867"/>
    <lineage>
        <taxon>Bacteria</taxon>
        <taxon>Pseudomonadati</taxon>
        <taxon>Pseudomonadota</taxon>
        <taxon>Gammaproteobacteria</taxon>
        <taxon>Alteromonadales</taxon>
        <taxon>Pseudoalteromonadaceae</taxon>
        <taxon>Pseudoalteromonas</taxon>
    </lineage>
</organism>
<dbReference type="SUPFAM" id="SSF161084">
    <property type="entry name" value="MAPEG domain-like"/>
    <property type="match status" value="1"/>
</dbReference>
<reference evidence="6 7" key="1">
    <citation type="submission" date="2015-03" db="EMBL/GenBank/DDBJ databases">
        <title>Genome sequence of Pseudoalteromonas aurantia.</title>
        <authorList>
            <person name="Xie B.-B."/>
            <person name="Rong J.-C."/>
            <person name="Qin Q.-L."/>
            <person name="Zhang Y.-Z."/>
        </authorList>
    </citation>
    <scope>NUCLEOTIDE SEQUENCE [LARGE SCALE GENOMIC DNA]</scope>
    <source>
        <strain evidence="6 7">208</strain>
    </source>
</reference>
<dbReference type="Proteomes" id="UP000615755">
    <property type="component" value="Unassembled WGS sequence"/>
</dbReference>
<gene>
    <name evidence="6" type="ORF">PAUR_b1248</name>
</gene>
<accession>A0ABR9EJR9</accession>
<feature type="transmembrane region" description="Helical" evidence="5">
    <location>
        <begin position="6"/>
        <end position="28"/>
    </location>
</feature>
<keyword evidence="3 5" id="KW-1133">Transmembrane helix</keyword>
<evidence type="ECO:0000313" key="7">
    <source>
        <dbReference type="Proteomes" id="UP000615755"/>
    </source>
</evidence>
<keyword evidence="4 5" id="KW-0472">Membrane</keyword>
<dbReference type="Pfam" id="PF01124">
    <property type="entry name" value="MAPEG"/>
    <property type="match status" value="1"/>
</dbReference>